<dbReference type="EMBL" id="JACHMH010000001">
    <property type="protein sequence ID" value="MBB4679377.1"/>
    <property type="molecule type" value="Genomic_DNA"/>
</dbReference>
<gene>
    <name evidence="1" type="ORF">HNR67_005495</name>
</gene>
<evidence type="ECO:0000313" key="1">
    <source>
        <dbReference type="EMBL" id="MBB4679377.1"/>
    </source>
</evidence>
<dbReference type="Proteomes" id="UP000533598">
    <property type="component" value="Unassembled WGS sequence"/>
</dbReference>
<comment type="caution">
    <text evidence="1">The sequence shown here is derived from an EMBL/GenBank/DDBJ whole genome shotgun (WGS) entry which is preliminary data.</text>
</comment>
<dbReference type="RefSeq" id="WP_185005136.1">
    <property type="nucleotide sequence ID" value="NZ_BAAAUI010000001.1"/>
</dbReference>
<evidence type="ECO:0000313" key="2">
    <source>
        <dbReference type="Proteomes" id="UP000533598"/>
    </source>
</evidence>
<accession>A0A7W7CDV6</accession>
<dbReference type="AlphaFoldDB" id="A0A7W7CDV6"/>
<name>A0A7W7CDV6_9PSEU</name>
<keyword evidence="2" id="KW-1185">Reference proteome</keyword>
<proteinExistence type="predicted"/>
<organism evidence="1 2">
    <name type="scientific">Crossiella cryophila</name>
    <dbReference type="NCBI Taxonomy" id="43355"/>
    <lineage>
        <taxon>Bacteria</taxon>
        <taxon>Bacillati</taxon>
        <taxon>Actinomycetota</taxon>
        <taxon>Actinomycetes</taxon>
        <taxon>Pseudonocardiales</taxon>
        <taxon>Pseudonocardiaceae</taxon>
        <taxon>Crossiella</taxon>
    </lineage>
</organism>
<reference evidence="1 2" key="1">
    <citation type="submission" date="2020-08" db="EMBL/GenBank/DDBJ databases">
        <title>Sequencing the genomes of 1000 actinobacteria strains.</title>
        <authorList>
            <person name="Klenk H.-P."/>
        </authorList>
    </citation>
    <scope>NUCLEOTIDE SEQUENCE [LARGE SCALE GENOMIC DNA]</scope>
    <source>
        <strain evidence="1 2">DSM 44230</strain>
    </source>
</reference>
<sequence length="95" mass="10017">MNSTSSRGSFVLEGLRVGEHAHGHGHLADGREFSFVLRHGVARLVVYRADAPAVPGRAHVELTREAPVDGVAPRDRRAVGALLRSMLTAAGVPGS</sequence>
<protein>
    <submittedName>
        <fullName evidence="1">Uncharacterized protein</fullName>
    </submittedName>
</protein>